<dbReference type="Gene3D" id="3.90.70.130">
    <property type="match status" value="1"/>
</dbReference>
<proteinExistence type="predicted"/>
<feature type="region of interest" description="Disordered" evidence="2">
    <location>
        <begin position="298"/>
        <end position="426"/>
    </location>
</feature>
<reference evidence="5" key="1">
    <citation type="submission" date="2024-06" db="EMBL/GenBank/DDBJ databases">
        <title>Multi-omics analyses provide insights into the biosynthesis of the anticancer antibiotic pleurotin in Hohenbuehelia grisea.</title>
        <authorList>
            <person name="Weaver J.A."/>
            <person name="Alberti F."/>
        </authorList>
    </citation>
    <scope>NUCLEOTIDE SEQUENCE [LARGE SCALE GENOMIC DNA]</scope>
    <source>
        <strain evidence="5">T-177</strain>
    </source>
</reference>
<dbReference type="Proteomes" id="UP001556367">
    <property type="component" value="Unassembled WGS sequence"/>
</dbReference>
<dbReference type="EMBL" id="JASNQZ010000015">
    <property type="protein sequence ID" value="KAL0947347.1"/>
    <property type="molecule type" value="Genomic_DNA"/>
</dbReference>
<gene>
    <name evidence="4" type="ORF">HGRIS_013464</name>
</gene>
<evidence type="ECO:0000313" key="5">
    <source>
        <dbReference type="Proteomes" id="UP001556367"/>
    </source>
</evidence>
<organism evidence="4 5">
    <name type="scientific">Hohenbuehelia grisea</name>
    <dbReference type="NCBI Taxonomy" id="104357"/>
    <lineage>
        <taxon>Eukaryota</taxon>
        <taxon>Fungi</taxon>
        <taxon>Dikarya</taxon>
        <taxon>Basidiomycota</taxon>
        <taxon>Agaricomycotina</taxon>
        <taxon>Agaricomycetes</taxon>
        <taxon>Agaricomycetidae</taxon>
        <taxon>Agaricales</taxon>
        <taxon>Pleurotineae</taxon>
        <taxon>Pleurotaceae</taxon>
        <taxon>Hohenbuehelia</taxon>
    </lineage>
</organism>
<evidence type="ECO:0000256" key="1">
    <source>
        <dbReference type="ARBA" id="ARBA00022801"/>
    </source>
</evidence>
<comment type="caution">
    <text evidence="4">The sequence shown here is derived from an EMBL/GenBank/DDBJ whole genome shotgun (WGS) entry which is preliminary data.</text>
</comment>
<evidence type="ECO:0000256" key="2">
    <source>
        <dbReference type="SAM" id="MobiDB-lite"/>
    </source>
</evidence>
<feature type="domain" description="UFSP1/2/DUB catalytic" evidence="3">
    <location>
        <begin position="106"/>
        <end position="278"/>
    </location>
</feature>
<feature type="compositionally biased region" description="Low complexity" evidence="2">
    <location>
        <begin position="370"/>
        <end position="380"/>
    </location>
</feature>
<dbReference type="InterPro" id="IPR012462">
    <property type="entry name" value="UFSP1/2_DUB_cat"/>
</dbReference>
<dbReference type="Pfam" id="PF07910">
    <property type="entry name" value="Peptidase_C78"/>
    <property type="match status" value="1"/>
</dbReference>
<feature type="compositionally biased region" description="Low complexity" evidence="2">
    <location>
        <begin position="298"/>
        <end position="335"/>
    </location>
</feature>
<feature type="compositionally biased region" description="Acidic residues" evidence="2">
    <location>
        <begin position="392"/>
        <end position="402"/>
    </location>
</feature>
<evidence type="ECO:0000313" key="4">
    <source>
        <dbReference type="EMBL" id="KAL0947347.1"/>
    </source>
</evidence>
<protein>
    <recommendedName>
        <fullName evidence="3">UFSP1/2/DUB catalytic domain-containing protein</fullName>
    </recommendedName>
</protein>
<sequence>MDCQFCFSNLDKLTVKQREEHYEAHFSRPSGGDTSPKHRIDPKKPLRKILEKMSIGSEQDRFWFRSAAAPCPSNFTPGLIQLIYGALDKFYSGSHGKRGALCYDHLVHVSRELFDAGWGCGYRNFVMACTALLEQRSRPEYHHPLQHPTPPSVKNLQRWIEDAWEHGFDQEGYQQLGKSLIGSSQWVGVSDIWVAFSFKGIPVELVDFNLDESGKDYTVVLDWIVQYFSLEGDKSKIGRTDRMPLILQNQGHSRTIVGYEINQQGNVVLLQFDPSSIPRPFIREAALPLANIPWQSNATSSSASSRSSNPSKTSFASSSTLASSRSANSSTSPSKQAKSQKIHDFFLPSGKGKRKQQSNLPGVSLKRSKPSSVSSNTSSRQRLTGGIPGEVIEVDSDSDVEVIDCRPPPQSQKPSVPSENPKGAISPGKILAKFRLDSKRLAKHRRYQILWFPMGPLLSEAERMRRKVVTSTKIC</sequence>
<keyword evidence="1" id="KW-0378">Hydrolase</keyword>
<keyword evidence="5" id="KW-1185">Reference proteome</keyword>
<accession>A0ABR3IVL6</accession>
<evidence type="ECO:0000259" key="3">
    <source>
        <dbReference type="Pfam" id="PF07910"/>
    </source>
</evidence>
<name>A0ABR3IVL6_9AGAR</name>